<evidence type="ECO:0000313" key="3">
    <source>
        <dbReference type="Proteomes" id="UP000053157"/>
    </source>
</evidence>
<reference evidence="2 3" key="1">
    <citation type="submission" date="2015-12" db="EMBL/GenBank/DDBJ databases">
        <title>Haloferax profundi sp. nov. isolated from the Discovery deep brine-seawater interface in the Red Sea.</title>
        <authorList>
            <person name="Zhang G."/>
            <person name="Stingl U."/>
            <person name="Rashid M."/>
        </authorList>
    </citation>
    <scope>NUCLEOTIDE SEQUENCE [LARGE SCALE GENOMIC DNA]</scope>
    <source>
        <strain evidence="2 3">SB29</strain>
    </source>
</reference>
<dbReference type="RefSeq" id="WP_058573182.1">
    <property type="nucleotide sequence ID" value="NZ_LOPV01000476.1"/>
</dbReference>
<sequence length="163" mass="18702">MHQIIYALVEASTTDEALAVGRSVFDRLVGTSPEYGAVFDYYVTFDDDSTSVAGKARWGELPIAQPIDSDSGQELLERGWEETKQEFERNLERVREGIQDLNTEAIMRDEELVRHACYNLGAYRGPSLFLYDEYGSAIRHRDQLDRVLESDEQMWIISADVHY</sequence>
<protein>
    <recommendedName>
        <fullName evidence="1">DUF7995 domain-containing protein</fullName>
    </recommendedName>
</protein>
<dbReference type="OrthoDB" id="254701at2157"/>
<accession>A0A0W1RX65</accession>
<evidence type="ECO:0000259" key="1">
    <source>
        <dbReference type="Pfam" id="PF25958"/>
    </source>
</evidence>
<gene>
    <name evidence="2" type="ORF">AUR66_18365</name>
</gene>
<dbReference type="AlphaFoldDB" id="A0A0W1RX65"/>
<dbReference type="EMBL" id="LOPV01000476">
    <property type="protein sequence ID" value="KTG18033.1"/>
    <property type="molecule type" value="Genomic_DNA"/>
</dbReference>
<comment type="caution">
    <text evidence="2">The sequence shown here is derived from an EMBL/GenBank/DDBJ whole genome shotgun (WGS) entry which is preliminary data.</text>
</comment>
<keyword evidence="3" id="KW-1185">Reference proteome</keyword>
<dbReference type="InterPro" id="IPR058308">
    <property type="entry name" value="DUF7995"/>
</dbReference>
<organism evidence="2 3">
    <name type="scientific">Haloferax profundi</name>
    <dbReference type="NCBI Taxonomy" id="1544718"/>
    <lineage>
        <taxon>Archaea</taxon>
        <taxon>Methanobacteriati</taxon>
        <taxon>Methanobacteriota</taxon>
        <taxon>Stenosarchaea group</taxon>
        <taxon>Halobacteria</taxon>
        <taxon>Halobacteriales</taxon>
        <taxon>Haloferacaceae</taxon>
        <taxon>Haloferax</taxon>
    </lineage>
</organism>
<name>A0A0W1RX65_9EURY</name>
<dbReference type="Pfam" id="PF25958">
    <property type="entry name" value="DUF7995"/>
    <property type="match status" value="1"/>
</dbReference>
<proteinExistence type="predicted"/>
<dbReference type="Proteomes" id="UP000053157">
    <property type="component" value="Unassembled WGS sequence"/>
</dbReference>
<feature type="domain" description="DUF7995" evidence="1">
    <location>
        <begin position="1"/>
        <end position="163"/>
    </location>
</feature>
<evidence type="ECO:0000313" key="2">
    <source>
        <dbReference type="EMBL" id="KTG18033.1"/>
    </source>
</evidence>